<sequence length="482" mass="50867">MGSAHRFYTRGLGLFLALSLAACASHPGARYAAELEQVLADPALQGATVSLTVRDAESGAALYQHNPDSRLIPASSLKLLTTAAALDVLGPDYRFATEVLGDGVQEGERLHGNLYLRGSGDPSMQAADYRELAAALARSGIRQVSGDLVLDDTAFDDQRLGVDWASDDESLYYAAQISALNIAPNADFDAGSVLVSVSAPTLPGAPLAVSVSPANRLMSLRNLGRVGTQDSLQVGREHGSNLLLVSGALPPGQSRRNWVSVWEPTRLVADVFQQALAEQGVTLQGQVRIGQPTAPAARVLASHASMPLAGLITPLLKLSNNNMSEVLLKAMGRQTAKAGTAAAGVAAIEGFLRRQGLDPQGWVQVDGSGLSRRNQISSQSLSDLLLVARKQPWFATWYAALPVAGDAARMTGGTLRYRLLGTAAVDNLHAKTGSMQGVSSLSGYLNAADGRRLVLVMLSNNYRVEGARIKALEDRVAQALMQ</sequence>
<dbReference type="Gene3D" id="3.50.80.20">
    <property type="entry name" value="D-Ala-D-Ala carboxypeptidase C, peptidase S13"/>
    <property type="match status" value="1"/>
</dbReference>
<protein>
    <submittedName>
        <fullName evidence="4">Penicillin-binding protein</fullName>
        <ecNumber evidence="4">3.4.16.4</ecNumber>
    </submittedName>
</protein>
<dbReference type="KEGG" id="pcz:PCL1606_51030"/>
<organism evidence="4 5">
    <name type="scientific">Pseudomonas chlororaphis</name>
    <dbReference type="NCBI Taxonomy" id="587753"/>
    <lineage>
        <taxon>Bacteria</taxon>
        <taxon>Pseudomonadati</taxon>
        <taxon>Pseudomonadota</taxon>
        <taxon>Gammaproteobacteria</taxon>
        <taxon>Pseudomonadales</taxon>
        <taxon>Pseudomonadaceae</taxon>
        <taxon>Pseudomonas</taxon>
    </lineage>
</organism>
<reference evidence="4 5" key="1">
    <citation type="journal article" date="2015" name="Mol. Plant Microbe Interact.">
        <title>Comparative Genomic Analysis of Pseudomonas chlororaphis PCL1606 Reveals New Insight into Antifungal Compounds Involved in Biocontrol.</title>
        <authorList>
            <person name="Calderon C.E."/>
            <person name="Ramos C."/>
            <person name="de Vicente A."/>
            <person name="Cazorla F.M."/>
        </authorList>
    </citation>
    <scope>NUCLEOTIDE SEQUENCE [LARGE SCALE GENOMIC DNA]</scope>
    <source>
        <strain evidence="4 5">PCL1606</strain>
    </source>
</reference>
<dbReference type="PANTHER" id="PTHR30023:SF0">
    <property type="entry name" value="PENICILLIN-SENSITIVE CARBOXYPEPTIDASE A"/>
    <property type="match status" value="1"/>
</dbReference>
<accession>A0A0D5Y677</accession>
<dbReference type="PANTHER" id="PTHR30023">
    <property type="entry name" value="D-ALANYL-D-ALANINE CARBOXYPEPTIDASE"/>
    <property type="match status" value="1"/>
</dbReference>
<keyword evidence="3" id="KW-0732">Signal</keyword>
<keyword evidence="2 4" id="KW-0378">Hydrolase</keyword>
<evidence type="ECO:0000256" key="2">
    <source>
        <dbReference type="ARBA" id="ARBA00022801"/>
    </source>
</evidence>
<dbReference type="GO" id="GO:0006508">
    <property type="term" value="P:proteolysis"/>
    <property type="evidence" value="ECO:0007669"/>
    <property type="project" value="InterPro"/>
</dbReference>
<dbReference type="OrthoDB" id="9802627at2"/>
<evidence type="ECO:0000256" key="3">
    <source>
        <dbReference type="SAM" id="SignalP"/>
    </source>
</evidence>
<keyword evidence="4" id="KW-0645">Protease</keyword>
<dbReference type="EC" id="3.4.16.4" evidence="4"/>
<dbReference type="SUPFAM" id="SSF56601">
    <property type="entry name" value="beta-lactamase/transpeptidase-like"/>
    <property type="match status" value="1"/>
</dbReference>
<dbReference type="GO" id="GO:0000270">
    <property type="term" value="P:peptidoglycan metabolic process"/>
    <property type="evidence" value="ECO:0007669"/>
    <property type="project" value="TreeGrafter"/>
</dbReference>
<evidence type="ECO:0000313" key="4">
    <source>
        <dbReference type="EMBL" id="AKA26550.1"/>
    </source>
</evidence>
<dbReference type="EMBL" id="CP011110">
    <property type="protein sequence ID" value="AKA26550.1"/>
    <property type="molecule type" value="Genomic_DNA"/>
</dbReference>
<dbReference type="PRINTS" id="PR00922">
    <property type="entry name" value="DADACBPTASE3"/>
</dbReference>
<comment type="similarity">
    <text evidence="1">Belongs to the peptidase S13 family.</text>
</comment>
<evidence type="ECO:0000313" key="5">
    <source>
        <dbReference type="Proteomes" id="UP000032748"/>
    </source>
</evidence>
<name>A0A0D5Y677_9PSED</name>
<dbReference type="Gene3D" id="3.40.710.10">
    <property type="entry name" value="DD-peptidase/beta-lactamase superfamily"/>
    <property type="match status" value="2"/>
</dbReference>
<keyword evidence="4" id="KW-0121">Carboxypeptidase</keyword>
<dbReference type="PATRIC" id="fig|587753.10.peg.5094"/>
<dbReference type="PROSITE" id="PS51257">
    <property type="entry name" value="PROKAR_LIPOPROTEIN"/>
    <property type="match status" value="1"/>
</dbReference>
<dbReference type="AlphaFoldDB" id="A0A0D5Y677"/>
<dbReference type="InterPro" id="IPR000667">
    <property type="entry name" value="Peptidase_S13"/>
</dbReference>
<feature type="chain" id="PRO_5002299819" evidence="3">
    <location>
        <begin position="25"/>
        <end position="482"/>
    </location>
</feature>
<dbReference type="Pfam" id="PF02113">
    <property type="entry name" value="Peptidase_S13"/>
    <property type="match status" value="1"/>
</dbReference>
<dbReference type="NCBIfam" id="TIGR00666">
    <property type="entry name" value="PBP4"/>
    <property type="match status" value="1"/>
</dbReference>
<proteinExistence type="inferred from homology"/>
<dbReference type="GO" id="GO:0009002">
    <property type="term" value="F:serine-type D-Ala-D-Ala carboxypeptidase activity"/>
    <property type="evidence" value="ECO:0007669"/>
    <property type="project" value="UniProtKB-EC"/>
</dbReference>
<dbReference type="Proteomes" id="UP000032748">
    <property type="component" value="Chromosome"/>
</dbReference>
<dbReference type="InterPro" id="IPR012338">
    <property type="entry name" value="Beta-lactam/transpept-like"/>
</dbReference>
<gene>
    <name evidence="4" type="ORF">PCL1606_51030</name>
</gene>
<evidence type="ECO:0000256" key="1">
    <source>
        <dbReference type="ARBA" id="ARBA00006096"/>
    </source>
</evidence>
<dbReference type="RefSeq" id="WP_045885566.1">
    <property type="nucleotide sequence ID" value="NZ_CP011110.1"/>
</dbReference>
<feature type="signal peptide" evidence="3">
    <location>
        <begin position="1"/>
        <end position="24"/>
    </location>
</feature>